<gene>
    <name evidence="2" type="ORF">HMPREF9336_04360</name>
</gene>
<dbReference type="Gene3D" id="3.10.310.70">
    <property type="match status" value="1"/>
</dbReference>
<dbReference type="SUPFAM" id="SSF51556">
    <property type="entry name" value="Metallo-dependent hydrolases"/>
    <property type="match status" value="1"/>
</dbReference>
<dbReference type="GO" id="GO:0016810">
    <property type="term" value="F:hydrolase activity, acting on carbon-nitrogen (but not peptide) bonds"/>
    <property type="evidence" value="ECO:0007669"/>
    <property type="project" value="InterPro"/>
</dbReference>
<dbReference type="InterPro" id="IPR011059">
    <property type="entry name" value="Metal-dep_hydrolase_composite"/>
</dbReference>
<dbReference type="eggNOG" id="COG1574">
    <property type="taxonomic scope" value="Bacteria"/>
</dbReference>
<dbReference type="SUPFAM" id="SSF51338">
    <property type="entry name" value="Composite domain of metallo-dependent hydrolases"/>
    <property type="match status" value="1"/>
</dbReference>
<dbReference type="InterPro" id="IPR013108">
    <property type="entry name" value="Amidohydro_3"/>
</dbReference>
<dbReference type="Proteomes" id="UP000004816">
    <property type="component" value="Unassembled WGS sequence"/>
</dbReference>
<evidence type="ECO:0000313" key="3">
    <source>
        <dbReference type="Proteomes" id="UP000004816"/>
    </source>
</evidence>
<dbReference type="STRING" id="679197.HMPREF9336_04360"/>
<dbReference type="OrthoDB" id="3238066at2"/>
<protein>
    <recommendedName>
        <fullName evidence="1">Amidohydrolase 3 domain-containing protein</fullName>
    </recommendedName>
</protein>
<dbReference type="Gene3D" id="3.20.20.140">
    <property type="entry name" value="Metal-dependent hydrolases"/>
    <property type="match status" value="1"/>
</dbReference>
<keyword evidence="3" id="KW-1185">Reference proteome</keyword>
<dbReference type="AlphaFoldDB" id="U1LMP0"/>
<comment type="caution">
    <text evidence="2">The sequence shown here is derived from an EMBL/GenBank/DDBJ whole genome shotgun (WGS) entry which is preliminary data.</text>
</comment>
<dbReference type="PANTHER" id="PTHR22642">
    <property type="entry name" value="IMIDAZOLONEPROPIONASE"/>
    <property type="match status" value="1"/>
</dbReference>
<organism evidence="2 3">
    <name type="scientific">Segniliparus rugosus (strain ATCC BAA-974 / DSM 45345 / CCUG 50838 / CIP 108380 / JCM 13579 / CDC 945)</name>
    <dbReference type="NCBI Taxonomy" id="679197"/>
    <lineage>
        <taxon>Bacteria</taxon>
        <taxon>Bacillati</taxon>
        <taxon>Actinomycetota</taxon>
        <taxon>Actinomycetes</taxon>
        <taxon>Mycobacteriales</taxon>
        <taxon>Segniliparaceae</taxon>
        <taxon>Segniliparus</taxon>
    </lineage>
</organism>
<dbReference type="HOGENOM" id="CLU_009942_7_1_11"/>
<dbReference type="PANTHER" id="PTHR22642:SF2">
    <property type="entry name" value="PROTEIN LONG AFTER FAR-RED 3"/>
    <property type="match status" value="1"/>
</dbReference>
<dbReference type="EMBL" id="ACZI02000003">
    <property type="protein sequence ID" value="ERG69216.1"/>
    <property type="molecule type" value="Genomic_DNA"/>
</dbReference>
<accession>U1LMP0</accession>
<feature type="domain" description="Amidohydrolase 3" evidence="1">
    <location>
        <begin position="28"/>
        <end position="503"/>
    </location>
</feature>
<dbReference type="RefSeq" id="WP_021030853.1">
    <property type="nucleotide sequence ID" value="NZ_KI391954.1"/>
</dbReference>
<dbReference type="Pfam" id="PF07969">
    <property type="entry name" value="Amidohydro_3"/>
    <property type="match status" value="1"/>
</dbReference>
<dbReference type="InterPro" id="IPR032466">
    <property type="entry name" value="Metal_Hydrolase"/>
</dbReference>
<evidence type="ECO:0000313" key="2">
    <source>
        <dbReference type="EMBL" id="ERG69216.1"/>
    </source>
</evidence>
<sequence>MAVQNGQAVWFGADRAAKELFPDADLVPLDGAFVAPGFVDAHVHLTDAGLGLAARALGEARSRAEALRVYAAPRRGGELVWLGTWDESRWDEPEPPTTDELDALAPGAMVYSPRVDVHSAAASTALRASVPGLAEAKGYHPQAPLTGEAHHLVRAAARARLSAQQRAAAQRAALDHVLSRGVVEVHECAGPEISSKEDLALLLGAEHTVARVGYWGEAVESPQRARELLAETGARGLAGDLFIDGSIGSSTAWLHEPFLSTGACGNAYLSPEAVAAHVRATTEAGVPAGFHAIGDAAITELVGAFGAAAAEFGGPAVARCGHRLEHMEMTTAEQAGLLGQWGVAASMQPLFDALWGGPGGMYEQRLGARRGSRLNDFAQFAAAGVVLAFGSDAPVTEVDPWAWVAAAANHHRPESRISARAAFLAATRGGRRAAGSKDQFAGTLVPGARATFAVWEVERYAESAPGRANSWSTDRRTHQAPLPDLAAVAPRCRMVVVDGEIAYAG</sequence>
<proteinExistence type="predicted"/>
<dbReference type="Gene3D" id="2.30.40.10">
    <property type="entry name" value="Urease, subunit C, domain 1"/>
    <property type="match status" value="1"/>
</dbReference>
<reference evidence="2 3" key="1">
    <citation type="journal article" date="2011" name="Stand. Genomic Sci.">
        <title>High quality draft genome sequence of Segniliparus rugosus CDC 945(T)= (ATCC BAA-974(T)).</title>
        <authorList>
            <person name="Earl A.M."/>
            <person name="Desjardins C.A."/>
            <person name="Fitzgerald M.G."/>
            <person name="Arachchi H.M."/>
            <person name="Zeng Q."/>
            <person name="Mehta T."/>
            <person name="Griggs A."/>
            <person name="Birren B.W."/>
            <person name="Toney N.C."/>
            <person name="Carr J."/>
            <person name="Posey J."/>
            <person name="Butler W.R."/>
        </authorList>
    </citation>
    <scope>NUCLEOTIDE SEQUENCE [LARGE SCALE GENOMIC DNA]</scope>
    <source>
        <strain evidence="3">ATCC BAA-974 / DSM 45345 / CCUG 50838 / CIP 108380 / JCM 13579 / CDC 945</strain>
    </source>
</reference>
<name>U1LMP0_SEGRC</name>
<evidence type="ECO:0000259" key="1">
    <source>
        <dbReference type="Pfam" id="PF07969"/>
    </source>
</evidence>